<protein>
    <submittedName>
        <fullName evidence="4">TusA-related sulfurtransferase</fullName>
    </submittedName>
</protein>
<keyword evidence="5" id="KW-1185">Reference proteome</keyword>
<comment type="caution">
    <text evidence="4">The sequence shown here is derived from an EMBL/GenBank/DDBJ whole genome shotgun (WGS) entry which is preliminary data.</text>
</comment>
<name>A0A7W5P887_9ACTN</name>
<dbReference type="SUPFAM" id="SSF64307">
    <property type="entry name" value="SirA-like"/>
    <property type="match status" value="1"/>
</dbReference>
<evidence type="ECO:0000259" key="3">
    <source>
        <dbReference type="PROSITE" id="PS01148"/>
    </source>
</evidence>
<evidence type="ECO:0000313" key="5">
    <source>
        <dbReference type="Proteomes" id="UP000565572"/>
    </source>
</evidence>
<feature type="region of interest" description="Disordered" evidence="2">
    <location>
        <begin position="1"/>
        <end position="24"/>
    </location>
</feature>
<dbReference type="PROSITE" id="PS01148">
    <property type="entry name" value="UPF0033"/>
    <property type="match status" value="1"/>
</dbReference>
<dbReference type="EMBL" id="JACHZG010000001">
    <property type="protein sequence ID" value="MBB3328384.1"/>
    <property type="molecule type" value="Genomic_DNA"/>
</dbReference>
<organism evidence="4 5">
    <name type="scientific">Microlunatus antarcticus</name>
    <dbReference type="NCBI Taxonomy" id="53388"/>
    <lineage>
        <taxon>Bacteria</taxon>
        <taxon>Bacillati</taxon>
        <taxon>Actinomycetota</taxon>
        <taxon>Actinomycetes</taxon>
        <taxon>Propionibacteriales</taxon>
        <taxon>Propionibacteriaceae</taxon>
        <taxon>Microlunatus</taxon>
    </lineage>
</organism>
<dbReference type="InterPro" id="IPR036868">
    <property type="entry name" value="TusA-like_sf"/>
</dbReference>
<evidence type="ECO:0000256" key="2">
    <source>
        <dbReference type="SAM" id="MobiDB-lite"/>
    </source>
</evidence>
<feature type="domain" description="UPF0033" evidence="3">
    <location>
        <begin position="25"/>
        <end position="49"/>
    </location>
</feature>
<evidence type="ECO:0000256" key="1">
    <source>
        <dbReference type="ARBA" id="ARBA00008984"/>
    </source>
</evidence>
<dbReference type="GO" id="GO:0016740">
    <property type="term" value="F:transferase activity"/>
    <property type="evidence" value="ECO:0007669"/>
    <property type="project" value="UniProtKB-KW"/>
</dbReference>
<keyword evidence="4" id="KW-0808">Transferase</keyword>
<accession>A0A7W5P887</accession>
<reference evidence="4 5" key="1">
    <citation type="submission" date="2020-08" db="EMBL/GenBank/DDBJ databases">
        <title>Sequencing the genomes of 1000 actinobacteria strains.</title>
        <authorList>
            <person name="Klenk H.-P."/>
        </authorList>
    </citation>
    <scope>NUCLEOTIDE SEQUENCE [LARGE SCALE GENOMIC DNA]</scope>
    <source>
        <strain evidence="4 5">DSM 11053</strain>
    </source>
</reference>
<sequence>MTAPLDGSDGSDGSDGPDRPAALTLDCTGMRCPRPIIEIARRIGSVAVGETVELLADDPATAPDLAAWCRMRGHTLLRSAPPRFQVVRDR</sequence>
<dbReference type="PANTHER" id="PTHR33279:SF6">
    <property type="entry name" value="SULFUR CARRIER PROTEIN YEDF-RELATED"/>
    <property type="match status" value="1"/>
</dbReference>
<dbReference type="Proteomes" id="UP000565572">
    <property type="component" value="Unassembled WGS sequence"/>
</dbReference>
<dbReference type="InterPro" id="IPR001455">
    <property type="entry name" value="TusA-like"/>
</dbReference>
<comment type="similarity">
    <text evidence="1">Belongs to the sulfur carrier protein TusA family.</text>
</comment>
<dbReference type="AlphaFoldDB" id="A0A7W5P887"/>
<dbReference type="Gene3D" id="3.30.110.40">
    <property type="entry name" value="TusA-like domain"/>
    <property type="match status" value="1"/>
</dbReference>
<dbReference type="Pfam" id="PF01206">
    <property type="entry name" value="TusA"/>
    <property type="match status" value="1"/>
</dbReference>
<dbReference type="PANTHER" id="PTHR33279">
    <property type="entry name" value="SULFUR CARRIER PROTEIN YEDF-RELATED"/>
    <property type="match status" value="1"/>
</dbReference>
<dbReference type="CDD" id="cd00291">
    <property type="entry name" value="SirA_YedF_YeeD"/>
    <property type="match status" value="1"/>
</dbReference>
<proteinExistence type="inferred from homology"/>
<evidence type="ECO:0000313" key="4">
    <source>
        <dbReference type="EMBL" id="MBB3328384.1"/>
    </source>
</evidence>
<dbReference type="RefSeq" id="WP_183340220.1">
    <property type="nucleotide sequence ID" value="NZ_JACHZG010000001.1"/>
</dbReference>
<gene>
    <name evidence="4" type="ORF">FHX39_003328</name>
</gene>